<evidence type="ECO:0000313" key="1">
    <source>
        <dbReference type="EMBL" id="KAI2662456.1"/>
    </source>
</evidence>
<evidence type="ECO:0000313" key="2">
    <source>
        <dbReference type="Proteomes" id="UP000830375"/>
    </source>
</evidence>
<reference evidence="1 2" key="1">
    <citation type="submission" date="2022-01" db="EMBL/GenBank/DDBJ databases">
        <title>A high-quality chromosome-level genome assembly of rohu carp, Labeo rohita.</title>
        <authorList>
            <person name="Arick M.A. II"/>
            <person name="Hsu C.-Y."/>
            <person name="Magbanua Z."/>
            <person name="Pechanova O."/>
            <person name="Grover C."/>
            <person name="Miller E."/>
            <person name="Thrash A."/>
            <person name="Ezzel L."/>
            <person name="Alam S."/>
            <person name="Benzie J."/>
            <person name="Hamilton M."/>
            <person name="Karsi A."/>
            <person name="Lawrence M.L."/>
            <person name="Peterson D.G."/>
        </authorList>
    </citation>
    <scope>NUCLEOTIDE SEQUENCE [LARGE SCALE GENOMIC DNA]</scope>
    <source>
        <strain evidence="2">BAU-BD-2019</strain>
        <tissue evidence="1">Blood</tissue>
    </source>
</reference>
<protein>
    <submittedName>
        <fullName evidence="1">Nonribosomal peptide synthase nlsA</fullName>
    </submittedName>
</protein>
<dbReference type="EMBL" id="JACTAM010000007">
    <property type="protein sequence ID" value="KAI2662456.1"/>
    <property type="molecule type" value="Genomic_DNA"/>
</dbReference>
<proteinExistence type="predicted"/>
<organism evidence="1 2">
    <name type="scientific">Labeo rohita</name>
    <name type="common">Indian major carp</name>
    <name type="synonym">Cyprinus rohita</name>
    <dbReference type="NCBI Taxonomy" id="84645"/>
    <lineage>
        <taxon>Eukaryota</taxon>
        <taxon>Metazoa</taxon>
        <taxon>Chordata</taxon>
        <taxon>Craniata</taxon>
        <taxon>Vertebrata</taxon>
        <taxon>Euteleostomi</taxon>
        <taxon>Actinopterygii</taxon>
        <taxon>Neopterygii</taxon>
        <taxon>Teleostei</taxon>
        <taxon>Ostariophysi</taxon>
        <taxon>Cypriniformes</taxon>
        <taxon>Cyprinidae</taxon>
        <taxon>Labeoninae</taxon>
        <taxon>Labeonini</taxon>
        <taxon>Labeo</taxon>
    </lineage>
</organism>
<comment type="caution">
    <text evidence="1">The sequence shown here is derived from an EMBL/GenBank/DDBJ whole genome shotgun (WGS) entry which is preliminary data.</text>
</comment>
<keyword evidence="2" id="KW-1185">Reference proteome</keyword>
<gene>
    <name evidence="1" type="ORF">H4Q32_001312</name>
</gene>
<sequence>MRQSTRLRCGCGTVCWWGQWRQDAQGLALNIKLDMTRPQKRTGINWSRNKSQQEWRKDKLVEWWGHDNQVYNILPSPNNLFSWGLKDTPACLLHQNRGSLEHILSCCHNQVLRAITGTISTGVSFSKHQQPAERTILFVKAGEKPSGSRNSAESSRQVVLLELTVPLDDWMEEASEQKRVKYEELAGEYRNSRWKTGCLPIKVGCRGFAGQS</sequence>
<name>A0ABQ8MJV0_LABRO</name>
<accession>A0ABQ8MJV0</accession>
<dbReference type="Proteomes" id="UP000830375">
    <property type="component" value="Unassembled WGS sequence"/>
</dbReference>